<dbReference type="SUPFAM" id="SSF52540">
    <property type="entry name" value="P-loop containing nucleoside triphosphate hydrolases"/>
    <property type="match status" value="1"/>
</dbReference>
<dbReference type="InterPro" id="IPR050352">
    <property type="entry name" value="ABCG_transporters"/>
</dbReference>
<keyword evidence="5" id="KW-0547">Nucleotide-binding</keyword>
<reference evidence="11" key="1">
    <citation type="journal article" date="2019" name="Front. Physiol.">
        <title>Protective and Detoxifying Enzyme Activity and ABCG Subfamily Gene Expression in Sogatella furcifera Under Insecticide Stress.</title>
        <authorList>
            <person name="Zhou C."/>
            <person name="Yang H."/>
            <person name="Wang Z."/>
            <person name="Long G.Y."/>
            <person name="Jin D.C."/>
        </authorList>
    </citation>
    <scope>NUCLEOTIDE SEQUENCE</scope>
</reference>
<dbReference type="PROSITE" id="PS00211">
    <property type="entry name" value="ABC_TRANSPORTER_1"/>
    <property type="match status" value="1"/>
</dbReference>
<evidence type="ECO:0000259" key="10">
    <source>
        <dbReference type="PROSITE" id="PS50893"/>
    </source>
</evidence>
<dbReference type="InterPro" id="IPR003593">
    <property type="entry name" value="AAA+_ATPase"/>
</dbReference>
<comment type="subcellular location">
    <subcellularLocation>
        <location evidence="1">Membrane</location>
        <topology evidence="1">Multi-pass membrane protein</topology>
    </subcellularLocation>
</comment>
<evidence type="ECO:0000256" key="2">
    <source>
        <dbReference type="ARBA" id="ARBA00005814"/>
    </source>
</evidence>
<feature type="transmembrane region" description="Helical" evidence="9">
    <location>
        <begin position="382"/>
        <end position="402"/>
    </location>
</feature>
<evidence type="ECO:0000256" key="4">
    <source>
        <dbReference type="ARBA" id="ARBA00022692"/>
    </source>
</evidence>
<keyword evidence="7 9" id="KW-1133">Transmembrane helix</keyword>
<dbReference type="GO" id="GO:0140359">
    <property type="term" value="F:ABC-type transporter activity"/>
    <property type="evidence" value="ECO:0007669"/>
    <property type="project" value="InterPro"/>
</dbReference>
<dbReference type="Pfam" id="PF00005">
    <property type="entry name" value="ABC_tran"/>
    <property type="match status" value="1"/>
</dbReference>
<dbReference type="Gene3D" id="3.40.50.300">
    <property type="entry name" value="P-loop containing nucleotide triphosphate hydrolases"/>
    <property type="match status" value="1"/>
</dbReference>
<dbReference type="EMBL" id="MH481840">
    <property type="protein sequence ID" value="QAV55727.1"/>
    <property type="molecule type" value="mRNA"/>
</dbReference>
<evidence type="ECO:0000256" key="7">
    <source>
        <dbReference type="ARBA" id="ARBA00022989"/>
    </source>
</evidence>
<evidence type="ECO:0000313" key="11">
    <source>
        <dbReference type="EMBL" id="QAV55727.1"/>
    </source>
</evidence>
<dbReference type="PANTHER" id="PTHR48041">
    <property type="entry name" value="ABC TRANSPORTER G FAMILY MEMBER 28"/>
    <property type="match status" value="1"/>
</dbReference>
<evidence type="ECO:0000256" key="3">
    <source>
        <dbReference type="ARBA" id="ARBA00022448"/>
    </source>
</evidence>
<keyword evidence="3" id="KW-0813">Transport</keyword>
<proteinExistence type="evidence at transcript level"/>
<sequence>MSRSVANKVSLHDPLCLTFRDLTHEVRCGEGFRFMKETKCLLNGISGEFYSGELSAIIGPSGCGKTTLMDILSGYIELKAGSIHFNRAEENRRVRCCYIMQDDILQPTLTVHETIKFAAKLKIKSRSLQEKKVKDILDIVELSGNLKSLVCNLSGGEMRKLSIAVELLTEPSVMFLDEPTSGLDISSAEKCMRALKAVASKGVMVVCSVHQPSGAMWNLFDHVYVMTSGMCTFQGCPRRLMDYLHSLNLTCPINYSPADHILEVTLEEYGNNLTRLVGASRNGASREWRHRHRQISNEGDNDRIDSEKSTLLNSIILGQKYYVIPFMIQFLILLQRSALGLIKSKEAIRIKLMIHLIVGISFGMIYWRIGVDASHVRDNHSLLFYTVAFIMFTAYSGMIHAFHLKVRITTREYFNDWYSLKAFYLAENIVDMIFQTLCSTSMCLLVYTLSGQPLDPVRFFLFSSAIAMISLISQTWGILICTVLRLKHAVVFGSLSIMPWVVFAGYFLRLEDAPWFMHWLFQINFLKYGFQCVILSVYGYNRPRLSCSKDYCHFVFPQKFLNHLQLQNETFSFNFLILVTILILSKTVTFYVLKYQLKHKRKKLDDE</sequence>
<organism evidence="11">
    <name type="scientific">Sogatella furcifera</name>
    <name type="common">White-backed planthopper</name>
    <dbReference type="NCBI Taxonomy" id="113103"/>
    <lineage>
        <taxon>Eukaryota</taxon>
        <taxon>Metazoa</taxon>
        <taxon>Ecdysozoa</taxon>
        <taxon>Arthropoda</taxon>
        <taxon>Hexapoda</taxon>
        <taxon>Insecta</taxon>
        <taxon>Pterygota</taxon>
        <taxon>Neoptera</taxon>
        <taxon>Paraneoptera</taxon>
        <taxon>Hemiptera</taxon>
        <taxon>Auchenorrhyncha</taxon>
        <taxon>Fulgoroidea</taxon>
        <taxon>Delphacidae</taxon>
        <taxon>Delphacinae</taxon>
        <taxon>Sogatella</taxon>
    </lineage>
</organism>
<dbReference type="InterPro" id="IPR027417">
    <property type="entry name" value="P-loop_NTPase"/>
</dbReference>
<dbReference type="InterPro" id="IPR003439">
    <property type="entry name" value="ABC_transporter-like_ATP-bd"/>
</dbReference>
<dbReference type="InterPro" id="IPR013525">
    <property type="entry name" value="ABC2_TM"/>
</dbReference>
<protein>
    <submittedName>
        <fullName evidence="11">ATP-binding cassette sub-family G member 1-like protein</fullName>
    </submittedName>
</protein>
<evidence type="ECO:0000256" key="8">
    <source>
        <dbReference type="ARBA" id="ARBA00023136"/>
    </source>
</evidence>
<dbReference type="PANTHER" id="PTHR48041:SF78">
    <property type="entry name" value="ABC TRANSPORTER EXPRESSED IN TRACHEA, ISOFORM A"/>
    <property type="match status" value="1"/>
</dbReference>
<feature type="transmembrane region" description="Helical" evidence="9">
    <location>
        <begin position="571"/>
        <end position="593"/>
    </location>
</feature>
<dbReference type="GO" id="GO:0005886">
    <property type="term" value="C:plasma membrane"/>
    <property type="evidence" value="ECO:0007669"/>
    <property type="project" value="TreeGrafter"/>
</dbReference>
<feature type="transmembrane region" description="Helical" evidence="9">
    <location>
        <begin position="352"/>
        <end position="370"/>
    </location>
</feature>
<dbReference type="InterPro" id="IPR017871">
    <property type="entry name" value="ABC_transporter-like_CS"/>
</dbReference>
<keyword evidence="4 9" id="KW-0812">Transmembrane</keyword>
<dbReference type="PROSITE" id="PS50893">
    <property type="entry name" value="ABC_TRANSPORTER_2"/>
    <property type="match status" value="1"/>
</dbReference>
<dbReference type="AlphaFoldDB" id="A0A481P1T6"/>
<evidence type="ECO:0000256" key="6">
    <source>
        <dbReference type="ARBA" id="ARBA00022840"/>
    </source>
</evidence>
<accession>A0A481P1T6</accession>
<feature type="transmembrane region" description="Helical" evidence="9">
    <location>
        <begin position="489"/>
        <end position="508"/>
    </location>
</feature>
<dbReference type="SMART" id="SM00382">
    <property type="entry name" value="AAA"/>
    <property type="match status" value="1"/>
</dbReference>
<evidence type="ECO:0000256" key="5">
    <source>
        <dbReference type="ARBA" id="ARBA00022741"/>
    </source>
</evidence>
<dbReference type="GO" id="GO:0005524">
    <property type="term" value="F:ATP binding"/>
    <property type="evidence" value="ECO:0007669"/>
    <property type="project" value="UniProtKB-KW"/>
</dbReference>
<dbReference type="GO" id="GO:0016887">
    <property type="term" value="F:ATP hydrolysis activity"/>
    <property type="evidence" value="ECO:0007669"/>
    <property type="project" value="InterPro"/>
</dbReference>
<keyword evidence="6 11" id="KW-0067">ATP-binding</keyword>
<feature type="transmembrane region" description="Helical" evidence="9">
    <location>
        <begin position="459"/>
        <end position="482"/>
    </location>
</feature>
<feature type="transmembrane region" description="Helical" evidence="9">
    <location>
        <begin position="321"/>
        <end position="340"/>
    </location>
</feature>
<evidence type="ECO:0000256" key="1">
    <source>
        <dbReference type="ARBA" id="ARBA00004141"/>
    </source>
</evidence>
<evidence type="ECO:0000256" key="9">
    <source>
        <dbReference type="SAM" id="Phobius"/>
    </source>
</evidence>
<comment type="similarity">
    <text evidence="2">Belongs to the ABC transporter superfamily. ABCG family. Eye pigment precursor importer (TC 3.A.1.204) subfamily.</text>
</comment>
<dbReference type="Pfam" id="PF01061">
    <property type="entry name" value="ABC2_membrane"/>
    <property type="match status" value="1"/>
</dbReference>
<name>A0A481P1T6_SOGFU</name>
<feature type="domain" description="ABC transporter" evidence="10">
    <location>
        <begin position="26"/>
        <end position="253"/>
    </location>
</feature>
<gene>
    <name evidence="11" type="primary">ABCG4</name>
</gene>
<keyword evidence="8 9" id="KW-0472">Membrane</keyword>
<feature type="transmembrane region" description="Helical" evidence="9">
    <location>
        <begin position="423"/>
        <end position="447"/>
    </location>
</feature>